<dbReference type="AlphaFoldDB" id="A0A1G1ZNR0"/>
<dbReference type="InterPro" id="IPR007831">
    <property type="entry name" value="T2SS_GspE_N"/>
</dbReference>
<dbReference type="InterPro" id="IPR027417">
    <property type="entry name" value="P-loop_NTPase"/>
</dbReference>
<dbReference type="FunFam" id="3.40.50.300:FF:000398">
    <property type="entry name" value="Type IV pilus assembly ATPase PilB"/>
    <property type="match status" value="1"/>
</dbReference>
<dbReference type="EMBL" id="MHJJ01000002">
    <property type="protein sequence ID" value="OGY66303.1"/>
    <property type="molecule type" value="Genomic_DNA"/>
</dbReference>
<dbReference type="InterPro" id="IPR003593">
    <property type="entry name" value="AAA+_ATPase"/>
</dbReference>
<dbReference type="InterPro" id="IPR037257">
    <property type="entry name" value="T2SS_E_N_sf"/>
</dbReference>
<name>A0A1G1ZNR0_9BACT</name>
<evidence type="ECO:0000259" key="4">
    <source>
        <dbReference type="SMART" id="SM00382"/>
    </source>
</evidence>
<dbReference type="GO" id="GO:0016887">
    <property type="term" value="F:ATP hydrolysis activity"/>
    <property type="evidence" value="ECO:0007669"/>
    <property type="project" value="TreeGrafter"/>
</dbReference>
<dbReference type="Gene3D" id="3.30.300.160">
    <property type="entry name" value="Type II secretion system, protein E, N-terminal domain"/>
    <property type="match status" value="1"/>
</dbReference>
<dbReference type="PANTHER" id="PTHR30258">
    <property type="entry name" value="TYPE II SECRETION SYSTEM PROTEIN GSPE-RELATED"/>
    <property type="match status" value="1"/>
</dbReference>
<dbReference type="CDD" id="cd01129">
    <property type="entry name" value="PulE-GspE-like"/>
    <property type="match status" value="1"/>
</dbReference>
<dbReference type="SUPFAM" id="SSF160246">
    <property type="entry name" value="EspE N-terminal domain-like"/>
    <property type="match status" value="1"/>
</dbReference>
<dbReference type="Gene3D" id="3.40.50.300">
    <property type="entry name" value="P-loop containing nucleotide triphosphate hydrolases"/>
    <property type="match status" value="1"/>
</dbReference>
<sequence length="569" mass="63822">MIQIPDQKLKELLIKDQLVAPELFEEVLKDAQRMNYGVADVLISRNIITFEYYLSALANYFGVEKANLLTRPIDENILKLLPEDLARQKRAIIFSREPDGALQAAMEDPSDLNIIEFLEKALKASIKPFLASPDDLNKGFALYGQRTAEDFKKLIEENIKATLRSRAAGAKEAAVELPVVAIVDNILNHAVSLRASDIHIEILEEGVLIRYRIDGILHEIIRMPKPIHPSIIARIKLLAGLKLDEHFKPQDGRFRYKIGNDLIDTRVAVMPVLYGEKIEMRLLAATQRPLSSEELGMFEDTIKLITENIFKTYGMVLVCGPTGSGKTTTLYSVLNTLNRPEVNIVTVEDPIEYDMKYINQTQINPVAGITFANGLRAILRQDPNVIMVGEIRDEETAEIAVQAALTGHLVLSSLHTNDAVTAVPRLIDMKIEPFLVAAVLNAIEAQRLVRRICQDCRVSYKPGQEILEAIKQQMKELNLESKFAPPQMLYKGAGCYACANTGYKGRLGIFEVLNVSEQVRKLIVSPSFSLDALRDLARKEGMITMFEDGLRKVEQGVTTLEEVFRVIRE</sequence>
<dbReference type="STRING" id="1798407.A3A16_00120"/>
<dbReference type="SUPFAM" id="SSF52540">
    <property type="entry name" value="P-loop containing nucleoside triphosphate hydrolases"/>
    <property type="match status" value="1"/>
</dbReference>
<keyword evidence="2" id="KW-0547">Nucleotide-binding</keyword>
<dbReference type="GO" id="GO:0005524">
    <property type="term" value="F:ATP binding"/>
    <property type="evidence" value="ECO:0007669"/>
    <property type="project" value="UniProtKB-KW"/>
</dbReference>
<dbReference type="PANTHER" id="PTHR30258:SF3">
    <property type="entry name" value="SLL1921 PROTEIN"/>
    <property type="match status" value="1"/>
</dbReference>
<evidence type="ECO:0000313" key="6">
    <source>
        <dbReference type="Proteomes" id="UP000177942"/>
    </source>
</evidence>
<evidence type="ECO:0000256" key="1">
    <source>
        <dbReference type="ARBA" id="ARBA00006611"/>
    </source>
</evidence>
<reference evidence="5 6" key="1">
    <citation type="journal article" date="2016" name="Nat. Commun.">
        <title>Thousands of microbial genomes shed light on interconnected biogeochemical processes in an aquifer system.</title>
        <authorList>
            <person name="Anantharaman K."/>
            <person name="Brown C.T."/>
            <person name="Hug L.A."/>
            <person name="Sharon I."/>
            <person name="Castelle C.J."/>
            <person name="Probst A.J."/>
            <person name="Thomas B.C."/>
            <person name="Singh A."/>
            <person name="Wilkins M.J."/>
            <person name="Karaoz U."/>
            <person name="Brodie E.L."/>
            <person name="Williams K.H."/>
            <person name="Hubbard S.S."/>
            <person name="Banfield J.F."/>
        </authorList>
    </citation>
    <scope>NUCLEOTIDE SEQUENCE [LARGE SCALE GENOMIC DNA]</scope>
</reference>
<dbReference type="InterPro" id="IPR001482">
    <property type="entry name" value="T2SS/T4SS_dom"/>
</dbReference>
<dbReference type="GO" id="GO:0005886">
    <property type="term" value="C:plasma membrane"/>
    <property type="evidence" value="ECO:0007669"/>
    <property type="project" value="TreeGrafter"/>
</dbReference>
<organism evidence="5 6">
    <name type="scientific">Candidatus Harrisonbacteria bacterium RIFCSPLOWO2_01_FULL_44_18</name>
    <dbReference type="NCBI Taxonomy" id="1798407"/>
    <lineage>
        <taxon>Bacteria</taxon>
        <taxon>Candidatus Harrisoniibacteriota</taxon>
    </lineage>
</organism>
<feature type="domain" description="AAA+ ATPase" evidence="4">
    <location>
        <begin position="312"/>
        <end position="433"/>
    </location>
</feature>
<evidence type="ECO:0000256" key="3">
    <source>
        <dbReference type="ARBA" id="ARBA00022840"/>
    </source>
</evidence>
<dbReference type="Pfam" id="PF00437">
    <property type="entry name" value="T2SSE"/>
    <property type="match status" value="1"/>
</dbReference>
<proteinExistence type="inferred from homology"/>
<accession>A0A1G1ZNR0</accession>
<keyword evidence="3" id="KW-0067">ATP-binding</keyword>
<evidence type="ECO:0000256" key="2">
    <source>
        <dbReference type="ARBA" id="ARBA00022741"/>
    </source>
</evidence>
<protein>
    <recommendedName>
        <fullName evidence="4">AAA+ ATPase domain-containing protein</fullName>
    </recommendedName>
</protein>
<dbReference type="Gene3D" id="3.30.450.90">
    <property type="match status" value="1"/>
</dbReference>
<dbReference type="Proteomes" id="UP000177942">
    <property type="component" value="Unassembled WGS sequence"/>
</dbReference>
<gene>
    <name evidence="5" type="ORF">A3A16_00120</name>
</gene>
<comment type="similarity">
    <text evidence="1">Belongs to the GSP E family.</text>
</comment>
<comment type="caution">
    <text evidence="5">The sequence shown here is derived from an EMBL/GenBank/DDBJ whole genome shotgun (WGS) entry which is preliminary data.</text>
</comment>
<dbReference type="SMART" id="SM00382">
    <property type="entry name" value="AAA"/>
    <property type="match status" value="1"/>
</dbReference>
<dbReference type="Pfam" id="PF05157">
    <property type="entry name" value="MshEN"/>
    <property type="match status" value="1"/>
</dbReference>
<evidence type="ECO:0000313" key="5">
    <source>
        <dbReference type="EMBL" id="OGY66303.1"/>
    </source>
</evidence>